<evidence type="ECO:0000256" key="1">
    <source>
        <dbReference type="SAM" id="MobiDB-lite"/>
    </source>
</evidence>
<accession>Q2QNV9</accession>
<feature type="domain" description="DUF1263" evidence="2">
    <location>
        <begin position="167"/>
        <end position="204"/>
    </location>
</feature>
<feature type="compositionally biased region" description="Basic residues" evidence="1">
    <location>
        <begin position="78"/>
        <end position="87"/>
    </location>
</feature>
<reference evidence="3" key="2">
    <citation type="submission" date="2005-04" db="EMBL/GenBank/DDBJ databases">
        <authorList>
            <person name="Buell C.R."/>
            <person name="Wing R.A."/>
            <person name="McCombie W.A."/>
            <person name="Ouyang S."/>
        </authorList>
    </citation>
    <scope>NUCLEOTIDE SEQUENCE</scope>
</reference>
<name>Q2QNV9_ORYSJ</name>
<dbReference type="Pfam" id="PF06882">
    <property type="entry name" value="DUF1263"/>
    <property type="match status" value="1"/>
</dbReference>
<dbReference type="EMBL" id="DP000011">
    <property type="protein sequence ID" value="ABA99481.1"/>
    <property type="molecule type" value="Genomic_DNA"/>
</dbReference>
<proteinExistence type="predicted"/>
<reference evidence="3" key="3">
    <citation type="submission" date="2006-01" db="EMBL/GenBank/DDBJ databases">
        <authorList>
            <person name="Buell R."/>
        </authorList>
    </citation>
    <scope>NUCLEOTIDE SEQUENCE</scope>
</reference>
<feature type="region of interest" description="Disordered" evidence="1">
    <location>
        <begin position="26"/>
        <end position="47"/>
    </location>
</feature>
<dbReference type="InterPro" id="IPR010685">
    <property type="entry name" value="DUF1263"/>
</dbReference>
<evidence type="ECO:0000313" key="3">
    <source>
        <dbReference type="EMBL" id="ABA99481.1"/>
    </source>
</evidence>
<sequence>MKSAQQAQPKKQLSAMIQQPYIVYRGGERGTHHSGGEEPLDESRGEEVRAGLTPWSLELRATMTDDGVGVGGVGGGRRGWRPTRGRPWRGGPCRSRRWRATAAALAGGRRWIRRRRLQQIGGRGGVRIQPMLWVLGTECVVMHVNKWTKNDSYLKKLADAMNGVLPMPGMNLAGTDVPTPGVTTPAPARDECLETLIIPMGRGETSVRPPVAT</sequence>
<protein>
    <submittedName>
        <fullName evidence="3">Retrotransposon protein, putative, unclassified</fullName>
    </submittedName>
</protein>
<feature type="region of interest" description="Disordered" evidence="1">
    <location>
        <begin position="66"/>
        <end position="94"/>
    </location>
</feature>
<evidence type="ECO:0000259" key="2">
    <source>
        <dbReference type="Pfam" id="PF06882"/>
    </source>
</evidence>
<reference evidence="3" key="1">
    <citation type="journal article" date="2005" name="BMC Biol.">
        <title>The sequence of rice chromosomes 11 and 12, rich in disease resistance genes and recent gene duplications.</title>
        <authorList>
            <consortium name="The rice chromosomes 11 and 12 sequencing consortia"/>
        </authorList>
    </citation>
    <scope>NUCLEOTIDE SEQUENCE [LARGE SCALE GENOMIC DNA]</scope>
</reference>
<gene>
    <name evidence="3" type="ordered locus">LOC_Os12g36570</name>
</gene>
<dbReference type="AlphaFoldDB" id="Q2QNV9"/>
<feature type="compositionally biased region" description="Gly residues" evidence="1">
    <location>
        <begin position="68"/>
        <end position="77"/>
    </location>
</feature>
<organism evidence="3">
    <name type="scientific">Oryza sativa subsp. japonica</name>
    <name type="common">Rice</name>
    <dbReference type="NCBI Taxonomy" id="39947"/>
    <lineage>
        <taxon>Eukaryota</taxon>
        <taxon>Viridiplantae</taxon>
        <taxon>Streptophyta</taxon>
        <taxon>Embryophyta</taxon>
        <taxon>Tracheophyta</taxon>
        <taxon>Spermatophyta</taxon>
        <taxon>Magnoliopsida</taxon>
        <taxon>Liliopsida</taxon>
        <taxon>Poales</taxon>
        <taxon>Poaceae</taxon>
        <taxon>BOP clade</taxon>
        <taxon>Oryzoideae</taxon>
        <taxon>Oryzeae</taxon>
        <taxon>Oryzinae</taxon>
        <taxon>Oryza</taxon>
        <taxon>Oryza sativa</taxon>
    </lineage>
</organism>